<gene>
    <name evidence="2" type="ORF">L227DRAFT_542496</name>
</gene>
<dbReference type="GO" id="GO:0008202">
    <property type="term" value="P:steroid metabolic process"/>
    <property type="evidence" value="ECO:0007669"/>
    <property type="project" value="TreeGrafter"/>
</dbReference>
<dbReference type="PANTHER" id="PTHR43313:SF1">
    <property type="entry name" value="3BETA-HYDROXYSTEROID DEHYDROGENASE DHS-16"/>
    <property type="match status" value="1"/>
</dbReference>
<dbReference type="GO" id="GO:0016491">
    <property type="term" value="F:oxidoreductase activity"/>
    <property type="evidence" value="ECO:0007669"/>
    <property type="project" value="TreeGrafter"/>
</dbReference>
<reference evidence="2" key="1">
    <citation type="journal article" date="2018" name="Genome Biol. Evol.">
        <title>Genomics and development of Lentinus tigrinus, a white-rot wood-decaying mushroom with dimorphic fruiting bodies.</title>
        <authorList>
            <person name="Wu B."/>
            <person name="Xu Z."/>
            <person name="Knudson A."/>
            <person name="Carlson A."/>
            <person name="Chen N."/>
            <person name="Kovaka S."/>
            <person name="LaButti K."/>
            <person name="Lipzen A."/>
            <person name="Pennachio C."/>
            <person name="Riley R."/>
            <person name="Schakwitz W."/>
            <person name="Umezawa K."/>
            <person name="Ohm R.A."/>
            <person name="Grigoriev I.V."/>
            <person name="Nagy L.G."/>
            <person name="Gibbons J."/>
            <person name="Hibbett D."/>
        </authorList>
    </citation>
    <scope>NUCLEOTIDE SEQUENCE [LARGE SCALE GENOMIC DNA]</scope>
    <source>
        <strain evidence="2">ALCF2SS1-6</strain>
    </source>
</reference>
<keyword evidence="3" id="KW-1185">Reference proteome</keyword>
<evidence type="ECO:0000256" key="1">
    <source>
        <dbReference type="SAM" id="MobiDB-lite"/>
    </source>
</evidence>
<protein>
    <submittedName>
        <fullName evidence="2">Uncharacterized protein</fullName>
    </submittedName>
</protein>
<accession>A0A5C2SL05</accession>
<proteinExistence type="predicted"/>
<organism evidence="2 3">
    <name type="scientific">Lentinus tigrinus ALCF2SS1-6</name>
    <dbReference type="NCBI Taxonomy" id="1328759"/>
    <lineage>
        <taxon>Eukaryota</taxon>
        <taxon>Fungi</taxon>
        <taxon>Dikarya</taxon>
        <taxon>Basidiomycota</taxon>
        <taxon>Agaricomycotina</taxon>
        <taxon>Agaricomycetes</taxon>
        <taxon>Polyporales</taxon>
        <taxon>Polyporaceae</taxon>
        <taxon>Lentinus</taxon>
    </lineage>
</organism>
<dbReference type="PANTHER" id="PTHR43313">
    <property type="entry name" value="SHORT-CHAIN DEHYDROGENASE/REDUCTASE FAMILY 9C"/>
    <property type="match status" value="1"/>
</dbReference>
<dbReference type="GO" id="GO:0004112">
    <property type="term" value="F:cyclic-nucleotide phosphodiesterase activity"/>
    <property type="evidence" value="ECO:0007669"/>
    <property type="project" value="InterPro"/>
</dbReference>
<dbReference type="Gene3D" id="3.90.1140.10">
    <property type="entry name" value="Cyclic phosphodiesterase"/>
    <property type="match status" value="1"/>
</dbReference>
<evidence type="ECO:0000313" key="3">
    <source>
        <dbReference type="Proteomes" id="UP000313359"/>
    </source>
</evidence>
<dbReference type="SUPFAM" id="SSF55144">
    <property type="entry name" value="LigT-like"/>
    <property type="match status" value="1"/>
</dbReference>
<dbReference type="EMBL" id="ML122254">
    <property type="protein sequence ID" value="RPD64535.1"/>
    <property type="molecule type" value="Genomic_DNA"/>
</dbReference>
<dbReference type="AlphaFoldDB" id="A0A5C2SL05"/>
<dbReference type="SUPFAM" id="SSF51735">
    <property type="entry name" value="NAD(P)-binding Rossmann-fold domains"/>
    <property type="match status" value="1"/>
</dbReference>
<dbReference type="InterPro" id="IPR012386">
    <property type="entry name" value="Cyclic-nucl_3Pdiesterase"/>
</dbReference>
<sequence length="774" mass="82994">MPLVLPTIEQIEDYLESVEELIVSSLSAATPDLPKVSETINRLWQDVLRHSPQAVPSSLKGLGAFEVPPPPPPPPPPKGFWESTADWVADHPWTTAGISVGFVGAGLLVGYAHPRLRHRTRIGARKHAAAANTERRQVIVVLGGDSPLGLPLILDLEKKGYIVITSVATPEAVDEIESKAHGYVRVLVLDPTEPEMVPFFLRSLASTMSRRFPLTAAGDPHAAPTTHLFVQSVISLLTLPSSTTVPPPAPLEHLNLRGTYQDYLQATHIVPLQVLQALLPLLRSSPARARDALSSGAGQQSIVVCLPATDARVGLPFGSAQAMSAAATLRGVEVLRREIRAASSSGTTGTAEAMRNIRVVVVDVGAVGEAVTTPVSDAALKSVDQWTPAEQAAYGPAFGSLLEHGTRREPSDVSVFVDTVVDVVSNGRKSGRACRSHPAIGRLRQFVRGDRIAVGAGAHTYAFASYLPPLLLDALLNIPYFLASIRNALLPVPPRVILPPRVAAAAQPPPPPPASVVTAAAAEKQPEPTSGTDSEHEHSETGSEADVESNSGVGESWVSLKTRPSEAAVWVPTSTQAISLWLVPNEETRRKIETAMKIGPPTTNSPSSFPPFQPHVTLASSSDPTALRAAVPRDQPAIPVSFKSLEVGEKYFMSVFVAVHSAHGSPLETLREHLRASLGDAAVPPVAHLSLYYIDKADKGEREYVARRLKSELRVLEGGRGDESVVKIACFYDDIEEEQDPELIDGFDGEEIWLVRCKGPVPSWEVLQKFILAK</sequence>
<dbReference type="InterPro" id="IPR013952">
    <property type="entry name" value="DUF1776_fun"/>
</dbReference>
<evidence type="ECO:0000313" key="2">
    <source>
        <dbReference type="EMBL" id="RPD64535.1"/>
    </source>
</evidence>
<feature type="region of interest" description="Disordered" evidence="1">
    <location>
        <begin position="504"/>
        <end position="553"/>
    </location>
</feature>
<dbReference type="InterPro" id="IPR009097">
    <property type="entry name" value="Cyclic_Pdiesterase"/>
</dbReference>
<dbReference type="InterPro" id="IPR036291">
    <property type="entry name" value="NAD(P)-bd_dom_sf"/>
</dbReference>
<dbReference type="Gene3D" id="3.40.50.720">
    <property type="entry name" value="NAD(P)-binding Rossmann-like Domain"/>
    <property type="match status" value="1"/>
</dbReference>
<dbReference type="Pfam" id="PF08643">
    <property type="entry name" value="DUF1776"/>
    <property type="match status" value="1"/>
</dbReference>
<dbReference type="Proteomes" id="UP000313359">
    <property type="component" value="Unassembled WGS sequence"/>
</dbReference>
<name>A0A5C2SL05_9APHY</name>
<dbReference type="Pfam" id="PF07823">
    <property type="entry name" value="CPDase"/>
    <property type="match status" value="1"/>
</dbReference>
<dbReference type="OrthoDB" id="5308060at2759"/>